<sequence length="528" mass="57778">MDQQRAAQLAQQKQQQEEKQQQQQQQSFKIQRHYQPHQRMYPHPSTSQSTQAQQQPPPPQQQQQHQALRGAAFHQQQQQAAQQQLIQRYREQQRQLQQKKQQQQVRQLQYLRQRTAAAQAAASVSVFTTPQTASAMGHGNAGAPIADKVDRPMRPKPTRPLECSNCMALDSLTWRPKIENPSSSSSSSPSCASAPDTHASEGSTPTTEGKLLCPACMQYWQAHGKCRPVPPYRTNFLKKIHCRFKKELQEVRFQGWQDAQVIEFDDKMSEREFHAVFKVLPSEDTWGTRSRQTSVSSHHNHSGAPTAASSPVLRSASATAASGVTDSSVAKSVGATPSVASAGSAEGPVVIKIEDDDDEKVEASPSGAASAQASAKGNEDELAFQSEAAVGDLFGHRWKTEPMVGYTLVHFGGSDRTRMVPMNPTVPSLTVTFSAATESVTFTFRVLVNGLCLLSSGGGPPALHMPEMADDEPSEGEEEEEEQALRADAATESQEDECDQPMAEPSHRDESTEGPTAATMDVDVPISV</sequence>
<feature type="compositionally biased region" description="Low complexity" evidence="1">
    <location>
        <begin position="1"/>
        <end position="14"/>
    </location>
</feature>
<organism evidence="2 3">
    <name type="scientific">Mortierella alpina</name>
    <name type="common">Oleaginous fungus</name>
    <name type="synonym">Mortierella renispora</name>
    <dbReference type="NCBI Taxonomy" id="64518"/>
    <lineage>
        <taxon>Eukaryota</taxon>
        <taxon>Fungi</taxon>
        <taxon>Fungi incertae sedis</taxon>
        <taxon>Mucoromycota</taxon>
        <taxon>Mortierellomycotina</taxon>
        <taxon>Mortierellomycetes</taxon>
        <taxon>Mortierellales</taxon>
        <taxon>Mortierellaceae</taxon>
        <taxon>Mortierella</taxon>
    </lineage>
</organism>
<reference evidence="2" key="1">
    <citation type="journal article" date="2020" name="Fungal Divers.">
        <title>Resolving the Mortierellaceae phylogeny through synthesis of multi-gene phylogenetics and phylogenomics.</title>
        <authorList>
            <person name="Vandepol N."/>
            <person name="Liber J."/>
            <person name="Desiro A."/>
            <person name="Na H."/>
            <person name="Kennedy M."/>
            <person name="Barry K."/>
            <person name="Grigoriev I.V."/>
            <person name="Miller A.N."/>
            <person name="O'Donnell K."/>
            <person name="Stajich J.E."/>
            <person name="Bonito G."/>
        </authorList>
    </citation>
    <scope>NUCLEOTIDE SEQUENCE</scope>
    <source>
        <strain evidence="2">CK1249</strain>
    </source>
</reference>
<feature type="compositionally biased region" description="Acidic residues" evidence="1">
    <location>
        <begin position="468"/>
        <end position="482"/>
    </location>
</feature>
<feature type="compositionally biased region" description="Polar residues" evidence="1">
    <location>
        <begin position="287"/>
        <end position="297"/>
    </location>
</feature>
<dbReference type="EMBL" id="JAAAHY010001520">
    <property type="protein sequence ID" value="KAF9948512.1"/>
    <property type="molecule type" value="Genomic_DNA"/>
</dbReference>
<accession>A0A9P6LX18</accession>
<comment type="caution">
    <text evidence="2">The sequence shown here is derived from an EMBL/GenBank/DDBJ whole genome shotgun (WGS) entry which is preliminary data.</text>
</comment>
<evidence type="ECO:0000313" key="2">
    <source>
        <dbReference type="EMBL" id="KAF9948512.1"/>
    </source>
</evidence>
<feature type="compositionally biased region" description="Low complexity" evidence="1">
    <location>
        <begin position="94"/>
        <end position="106"/>
    </location>
</feature>
<feature type="region of interest" description="Disordered" evidence="1">
    <location>
        <begin position="177"/>
        <end position="207"/>
    </location>
</feature>
<dbReference type="OrthoDB" id="6159439at2759"/>
<keyword evidence="3" id="KW-1185">Reference proteome</keyword>
<feature type="region of interest" description="Disordered" evidence="1">
    <location>
        <begin position="287"/>
        <end position="380"/>
    </location>
</feature>
<dbReference type="Proteomes" id="UP000738359">
    <property type="component" value="Unassembled WGS sequence"/>
</dbReference>
<evidence type="ECO:0000256" key="1">
    <source>
        <dbReference type="SAM" id="MobiDB-lite"/>
    </source>
</evidence>
<feature type="compositionally biased region" description="Low complexity" evidence="1">
    <location>
        <begin position="181"/>
        <end position="195"/>
    </location>
</feature>
<protein>
    <submittedName>
        <fullName evidence="2">Uncharacterized protein</fullName>
    </submittedName>
</protein>
<feature type="compositionally biased region" description="Low complexity" evidence="1">
    <location>
        <begin position="363"/>
        <end position="375"/>
    </location>
</feature>
<dbReference type="Gene3D" id="3.30.50.10">
    <property type="entry name" value="Erythroid Transcription Factor GATA-1, subunit A"/>
    <property type="match status" value="1"/>
</dbReference>
<feature type="region of interest" description="Disordered" evidence="1">
    <location>
        <begin position="134"/>
        <end position="162"/>
    </location>
</feature>
<feature type="compositionally biased region" description="Low complexity" evidence="1">
    <location>
        <begin position="42"/>
        <end position="54"/>
    </location>
</feature>
<evidence type="ECO:0000313" key="3">
    <source>
        <dbReference type="Proteomes" id="UP000738359"/>
    </source>
</evidence>
<proteinExistence type="predicted"/>
<feature type="compositionally biased region" description="Low complexity" evidence="1">
    <location>
        <begin position="75"/>
        <end position="87"/>
    </location>
</feature>
<dbReference type="GO" id="GO:0008270">
    <property type="term" value="F:zinc ion binding"/>
    <property type="evidence" value="ECO:0007669"/>
    <property type="project" value="InterPro"/>
</dbReference>
<dbReference type="AlphaFoldDB" id="A0A9P6LX18"/>
<dbReference type="InterPro" id="IPR013088">
    <property type="entry name" value="Znf_NHR/GATA"/>
</dbReference>
<feature type="region of interest" description="Disordered" evidence="1">
    <location>
        <begin position="1"/>
        <end position="106"/>
    </location>
</feature>
<feature type="region of interest" description="Disordered" evidence="1">
    <location>
        <begin position="458"/>
        <end position="528"/>
    </location>
</feature>
<name>A0A9P6LX18_MORAP</name>
<feature type="compositionally biased region" description="Polar residues" evidence="1">
    <location>
        <begin position="316"/>
        <end position="330"/>
    </location>
</feature>
<gene>
    <name evidence="2" type="ORF">BGZ70_002193</name>
</gene>
<dbReference type="GO" id="GO:0006355">
    <property type="term" value="P:regulation of DNA-templated transcription"/>
    <property type="evidence" value="ECO:0007669"/>
    <property type="project" value="InterPro"/>
</dbReference>